<accession>A0A4Y3RFC5</accession>
<comment type="caution">
    <text evidence="2">The sequence shown here is derived from an EMBL/GenBank/DDBJ whole genome shotgun (WGS) entry which is preliminary data.</text>
</comment>
<keyword evidence="3" id="KW-1185">Reference proteome</keyword>
<evidence type="ECO:0000313" key="2">
    <source>
        <dbReference type="EMBL" id="GEB56144.1"/>
    </source>
</evidence>
<dbReference type="AlphaFoldDB" id="A0A4Y3RFC5"/>
<sequence length="479" mass="51648">MAPDTHSAMASGSAPDPRLVQIFQVSTLYGAATLAAALDAGQFGPREDARRLLLISHNAEIPETALRLETMTGYERIAARFDGTLDWNETIHPYHPAAWAPRPEETPLWQRVLRTAWGLGTARVELIVESIQVNPAKALAAAFPESSVDVYADGLMSYGPTRSDLAQSIAIRIRRVLHLDLVPGLRPLLLSEYGVEPELVPDSAFRAVLAEIADASLADERADAEANSPIARAVAAEPTALLLGQYLAALNLLTAEEEEELHVRMLRGAAAAGHGSVVFKPHPTAPVRYSQALDEEAAELGVRLTVLDGPLLAETFYERCRPRLVVGCFSTAMLTAAVYYGIPIARVGTVEVLERLTPFENSNRIPLTVVDHLVADLEAGEEPAVPGTAPDSLSPLVRAVGYCMRHKSHPGLREEATRFLAEHHAEPGIAHHFTELRLKQLGLPGAAEALAPAPEAEPAVATGTGTSRFRRSLARARRP</sequence>
<dbReference type="Pfam" id="PF07388">
    <property type="entry name" value="A-2_8-polyST"/>
    <property type="match status" value="1"/>
</dbReference>
<name>A0A4Y3RFC5_9ACTN</name>
<dbReference type="Proteomes" id="UP000315226">
    <property type="component" value="Unassembled WGS sequence"/>
</dbReference>
<dbReference type="RefSeq" id="WP_141294933.1">
    <property type="nucleotide sequence ID" value="NZ_BJMN01000011.1"/>
</dbReference>
<feature type="compositionally biased region" description="Basic residues" evidence="1">
    <location>
        <begin position="468"/>
        <end position="479"/>
    </location>
</feature>
<evidence type="ECO:0000256" key="1">
    <source>
        <dbReference type="SAM" id="MobiDB-lite"/>
    </source>
</evidence>
<dbReference type="InterPro" id="IPR010866">
    <property type="entry name" value="A-2_8-polyST"/>
</dbReference>
<organism evidence="2 3">
    <name type="scientific">Streptomyces gardneri</name>
    <dbReference type="NCBI Taxonomy" id="66892"/>
    <lineage>
        <taxon>Bacteria</taxon>
        <taxon>Bacillati</taxon>
        <taxon>Actinomycetota</taxon>
        <taxon>Actinomycetes</taxon>
        <taxon>Kitasatosporales</taxon>
        <taxon>Streptomycetaceae</taxon>
        <taxon>Streptomyces</taxon>
    </lineage>
</organism>
<evidence type="ECO:0000313" key="3">
    <source>
        <dbReference type="Proteomes" id="UP000315226"/>
    </source>
</evidence>
<dbReference type="EMBL" id="BJMN01000011">
    <property type="protein sequence ID" value="GEB56144.1"/>
    <property type="molecule type" value="Genomic_DNA"/>
</dbReference>
<proteinExistence type="predicted"/>
<dbReference type="OrthoDB" id="3723482at2"/>
<feature type="region of interest" description="Disordered" evidence="1">
    <location>
        <begin position="452"/>
        <end position="479"/>
    </location>
</feature>
<protein>
    <submittedName>
        <fullName evidence="2">Uncharacterized protein</fullName>
    </submittedName>
</protein>
<reference evidence="2 3" key="1">
    <citation type="submission" date="2019-06" db="EMBL/GenBank/DDBJ databases">
        <title>Whole genome shotgun sequence of Streptomyces gardneri NBRC 12865.</title>
        <authorList>
            <person name="Hosoyama A."/>
            <person name="Uohara A."/>
            <person name="Ohji S."/>
            <person name="Ichikawa N."/>
        </authorList>
    </citation>
    <scope>NUCLEOTIDE SEQUENCE [LARGE SCALE GENOMIC DNA]</scope>
    <source>
        <strain evidence="2 3">NBRC 12865</strain>
    </source>
</reference>
<gene>
    <name evidence="2" type="ORF">SGA01_17490</name>
</gene>